<dbReference type="Proteomes" id="UP001346149">
    <property type="component" value="Unassembled WGS sequence"/>
</dbReference>
<reference evidence="1 2" key="1">
    <citation type="journal article" date="2023" name="Hortic Res">
        <title>Pangenome of water caltrop reveals structural variations and asymmetric subgenome divergence after allopolyploidization.</title>
        <authorList>
            <person name="Zhang X."/>
            <person name="Chen Y."/>
            <person name="Wang L."/>
            <person name="Yuan Y."/>
            <person name="Fang M."/>
            <person name="Shi L."/>
            <person name="Lu R."/>
            <person name="Comes H.P."/>
            <person name="Ma Y."/>
            <person name="Chen Y."/>
            <person name="Huang G."/>
            <person name="Zhou Y."/>
            <person name="Zheng Z."/>
            <person name="Qiu Y."/>
        </authorList>
    </citation>
    <scope>NUCLEOTIDE SEQUENCE [LARGE SCALE GENOMIC DNA]</scope>
    <source>
        <strain evidence="1">F231</strain>
    </source>
</reference>
<accession>A0AAN7MYL7</accession>
<evidence type="ECO:0000313" key="2">
    <source>
        <dbReference type="Proteomes" id="UP001346149"/>
    </source>
</evidence>
<sequence length="328" mass="37261">MDRSSANPVSGFYAILTRGIDDLERVYLSHDFMSVQFLQRAISLLQSFHSQLTRLVHKLHLPVGDKWLDEYMDESSRLWEACHVMKLGISGMENYCSAGLNITAALEGHRHLSPQLIRQVIRAIAGCRREAVGLEEENRSLMENRIELLSLRLEKRVSIESKLNGFNGFRGVLYAMRNVSSLILTILLHGLVYCWPVGHSGHGSALGEADEGCLFFGSGFMISIVRLQRRIVEDVVRVRSVGSGGILMYEFSRSRVAMEELRRELEEGGEEEEEEEEERIRGRAEDLKGCFMGLRTGVENIIAQLDDLFDEIVEGRKKLLDFCSHREI</sequence>
<dbReference type="EMBL" id="JAXQNO010000002">
    <property type="protein sequence ID" value="KAK4802371.1"/>
    <property type="molecule type" value="Genomic_DNA"/>
</dbReference>
<evidence type="ECO:0000313" key="1">
    <source>
        <dbReference type="EMBL" id="KAK4802371.1"/>
    </source>
</evidence>
<comment type="caution">
    <text evidence="1">The sequence shown here is derived from an EMBL/GenBank/DDBJ whole genome shotgun (WGS) entry which is preliminary data.</text>
</comment>
<keyword evidence="2" id="KW-1185">Reference proteome</keyword>
<name>A0AAN7MYL7_TRANT</name>
<protein>
    <submittedName>
        <fullName evidence="1">Uncharacterized protein</fullName>
    </submittedName>
</protein>
<gene>
    <name evidence="1" type="ORF">SAY86_000574</name>
</gene>
<dbReference type="AlphaFoldDB" id="A0AAN7MYL7"/>
<proteinExistence type="predicted"/>
<organism evidence="1 2">
    <name type="scientific">Trapa natans</name>
    <name type="common">Water chestnut</name>
    <dbReference type="NCBI Taxonomy" id="22666"/>
    <lineage>
        <taxon>Eukaryota</taxon>
        <taxon>Viridiplantae</taxon>
        <taxon>Streptophyta</taxon>
        <taxon>Embryophyta</taxon>
        <taxon>Tracheophyta</taxon>
        <taxon>Spermatophyta</taxon>
        <taxon>Magnoliopsida</taxon>
        <taxon>eudicotyledons</taxon>
        <taxon>Gunneridae</taxon>
        <taxon>Pentapetalae</taxon>
        <taxon>rosids</taxon>
        <taxon>malvids</taxon>
        <taxon>Myrtales</taxon>
        <taxon>Lythraceae</taxon>
        <taxon>Trapa</taxon>
    </lineage>
</organism>
<dbReference type="PANTHER" id="PTHR31509">
    <property type="entry name" value="BPS1-LIKE PROTEIN"/>
    <property type="match status" value="1"/>
</dbReference>